<organism evidence="1 2">
    <name type="scientific">Pseudomonas ulcerans</name>
    <dbReference type="NCBI Taxonomy" id="3115852"/>
    <lineage>
        <taxon>Bacteria</taxon>
        <taxon>Pseudomonadati</taxon>
        <taxon>Pseudomonadota</taxon>
        <taxon>Gammaproteobacteria</taxon>
        <taxon>Pseudomonadales</taxon>
        <taxon>Pseudomonadaceae</taxon>
        <taxon>Pseudomonas</taxon>
    </lineage>
</organism>
<reference evidence="1 2" key="1">
    <citation type="submission" date="2024-01" db="EMBL/GenBank/DDBJ databases">
        <title>Unpublished Manusciprt.</title>
        <authorList>
            <person name="Duman M."/>
            <person name="Valdes E.G."/>
            <person name="Ajmi N."/>
            <person name="Altun S."/>
            <person name="Saticioglu I.B."/>
        </authorList>
    </citation>
    <scope>NUCLEOTIDE SEQUENCE [LARGE SCALE GENOMIC DNA]</scope>
    <source>
        <strain evidence="1 2">148P</strain>
    </source>
</reference>
<dbReference type="EMBL" id="JAZDQJ010000037">
    <property type="protein sequence ID" value="MEE1936409.1"/>
    <property type="molecule type" value="Genomic_DNA"/>
</dbReference>
<accession>A0ABU7HXY6</accession>
<name>A0ABU7HXY6_9PSED</name>
<evidence type="ECO:0000313" key="1">
    <source>
        <dbReference type="EMBL" id="MEE1936409.1"/>
    </source>
</evidence>
<dbReference type="Pfam" id="PF06097">
    <property type="entry name" value="DUF945"/>
    <property type="match status" value="1"/>
</dbReference>
<dbReference type="Proteomes" id="UP001335100">
    <property type="component" value="Unassembled WGS sequence"/>
</dbReference>
<gene>
    <name evidence="1" type="ORF">V0R50_24550</name>
</gene>
<evidence type="ECO:0000313" key="2">
    <source>
        <dbReference type="Proteomes" id="UP001335100"/>
    </source>
</evidence>
<proteinExistence type="predicted"/>
<dbReference type="RefSeq" id="WP_330077086.1">
    <property type="nucleotide sequence ID" value="NZ_JAZDQJ010000037.1"/>
</dbReference>
<keyword evidence="2" id="KW-1185">Reference proteome</keyword>
<comment type="caution">
    <text evidence="1">The sequence shown here is derived from an EMBL/GenBank/DDBJ whole genome shotgun (WGS) entry which is preliminary data.</text>
</comment>
<dbReference type="PROSITE" id="PS51257">
    <property type="entry name" value="PROKAR_LIPOPROTEIN"/>
    <property type="match status" value="1"/>
</dbReference>
<dbReference type="InterPro" id="IPR010352">
    <property type="entry name" value="DUF945"/>
</dbReference>
<protein>
    <submittedName>
        <fullName evidence="1">YdgA family protein</fullName>
    </submittedName>
</protein>
<sequence>MKKTLIAIGGLVAVGAAACTGVAWYTGKQLPEVLDASLAQSNRQLAAALSGSGSGKVELLSLESGVFSSEARYRLTLDGVEGEHVQLDFSDHLEHGPFPWSRVKRLQLAPVMAASNYALEKTDDSAPWFAVTGEQAPLEGSMSVGYGGAIRNELLVRPFEVSDEDGFSLSFSGLILRMDSALQGEGLRLQGELGRVAMATGGEAASSVTLKGVALATDFKMSDYGYFVGSMNIDVEESALSFGDNQSLRFGKFEQRDVYRIEEAGLSLKQAATLADISFSGKSIGSARLAWNVERLNPEAVGGLVKWYEQNLVQLQSAALGLAPDTGAAMLDDPQLQAPLLQLLAGGPRIVLEELSFKTANGESRFDLDLDLSGKGQDGMSLEQAFAQSVKSLRTNLKISKPMVGDLAALRANLEGLDAEQVRQASASGEMVGVIALQSQLATVKGDDILLQLGYADGQVDFNGQKMTVDQFAALVQQRTAGFSGGAQ</sequence>